<comment type="caution">
    <text evidence="1">The sequence shown here is derived from an EMBL/GenBank/DDBJ whole genome shotgun (WGS) entry which is preliminary data.</text>
</comment>
<accession>A0ABS1D8F8</accession>
<evidence type="ECO:0000313" key="1">
    <source>
        <dbReference type="EMBL" id="MBK1666691.1"/>
    </source>
</evidence>
<reference evidence="1 2" key="1">
    <citation type="journal article" date="2020" name="Microorganisms">
        <title>Osmotic Adaptation and Compatible Solute Biosynthesis of Phototrophic Bacteria as Revealed from Genome Analyses.</title>
        <authorList>
            <person name="Imhoff J.F."/>
            <person name="Rahn T."/>
            <person name="Kunzel S."/>
            <person name="Keller A."/>
            <person name="Neulinger S.C."/>
        </authorList>
    </citation>
    <scope>NUCLEOTIDE SEQUENCE [LARGE SCALE GENOMIC DNA]</scope>
    <source>
        <strain evidence="1 2">DSM 9895</strain>
    </source>
</reference>
<keyword evidence="2" id="KW-1185">Reference proteome</keyword>
<organism evidence="1 2">
    <name type="scientific">Rhodovibrio sodomensis</name>
    <dbReference type="NCBI Taxonomy" id="1088"/>
    <lineage>
        <taxon>Bacteria</taxon>
        <taxon>Pseudomonadati</taxon>
        <taxon>Pseudomonadota</taxon>
        <taxon>Alphaproteobacteria</taxon>
        <taxon>Rhodospirillales</taxon>
        <taxon>Rhodovibrionaceae</taxon>
        <taxon>Rhodovibrio</taxon>
    </lineage>
</organism>
<dbReference type="EMBL" id="NRRL01000001">
    <property type="protein sequence ID" value="MBK1666691.1"/>
    <property type="molecule type" value="Genomic_DNA"/>
</dbReference>
<gene>
    <name evidence="1" type="ORF">CKO28_01355</name>
</gene>
<dbReference type="Proteomes" id="UP001296873">
    <property type="component" value="Unassembled WGS sequence"/>
</dbReference>
<proteinExistence type="predicted"/>
<sequence length="107" mass="11620">MDVLFEGVAVEREGLYEAELHEVDRGAPMMYRTKSQEFRVLKVYKGEIPAEVTVLLPGEPWAYTYEDGRTHVVAATQTPRGLAAGPCALVEGGPAALRDWILSGGAS</sequence>
<name>A0ABS1D8F8_9PROT</name>
<protein>
    <submittedName>
        <fullName evidence="1">Uncharacterized protein</fullName>
    </submittedName>
</protein>
<evidence type="ECO:0000313" key="2">
    <source>
        <dbReference type="Proteomes" id="UP001296873"/>
    </source>
</evidence>